<dbReference type="EMBL" id="DVJO01000177">
    <property type="protein sequence ID" value="HIS83558.1"/>
    <property type="molecule type" value="Genomic_DNA"/>
</dbReference>
<comment type="caution">
    <text evidence="1">The sequence shown here is derived from an EMBL/GenBank/DDBJ whole genome shotgun (WGS) entry which is preliminary data.</text>
</comment>
<organism evidence="1 2">
    <name type="scientific">Candidatus Scatenecus faecavium</name>
    <dbReference type="NCBI Taxonomy" id="2840915"/>
    <lineage>
        <taxon>Bacteria</taxon>
        <taxon>Candidatus Scatenecus</taxon>
    </lineage>
</organism>
<protein>
    <submittedName>
        <fullName evidence="1">Uncharacterized protein</fullName>
    </submittedName>
</protein>
<gene>
    <name evidence="1" type="ORF">IAD41_08155</name>
</gene>
<dbReference type="Proteomes" id="UP000824139">
    <property type="component" value="Unassembled WGS sequence"/>
</dbReference>
<evidence type="ECO:0000313" key="2">
    <source>
        <dbReference type="Proteomes" id="UP000824139"/>
    </source>
</evidence>
<name>A0A9D1K4W8_9BACT</name>
<sequence length="257" mass="28319">MTFGFANFNNFNFFGFNGTQAPFSMPAFTPSFPPIFTTNVNLFNFSMPAFRLFEMPLMTPSSYSEDTFYPELSGKHFDSTRFMNFDFMPAYPVMPEIKMPKLDFSKFSTKKTSFYSNLKPSTTTTLAEVAKIYNKEKGAKLAAATINGLQNSQKGYCARAVKTGIANAGLGAYQSGDADDMPAILKNNTANFKEVSIAAKDIKKLPAGCILCYAPGDAGYNPRYGHTETTDGNGNAISFYVNNNIKESDNVRVFVPV</sequence>
<reference evidence="1" key="1">
    <citation type="submission" date="2020-10" db="EMBL/GenBank/DDBJ databases">
        <authorList>
            <person name="Gilroy R."/>
        </authorList>
    </citation>
    <scope>NUCLEOTIDE SEQUENCE</scope>
    <source>
        <strain evidence="1">CHK152-2994</strain>
    </source>
</reference>
<accession>A0A9D1K4W8</accession>
<dbReference type="AlphaFoldDB" id="A0A9D1K4W8"/>
<proteinExistence type="predicted"/>
<dbReference type="Gene3D" id="3.90.1720.10">
    <property type="entry name" value="endopeptidase domain like (from Nostoc punctiforme)"/>
    <property type="match status" value="1"/>
</dbReference>
<reference evidence="1" key="2">
    <citation type="journal article" date="2021" name="PeerJ">
        <title>Extensive microbial diversity within the chicken gut microbiome revealed by metagenomics and culture.</title>
        <authorList>
            <person name="Gilroy R."/>
            <person name="Ravi A."/>
            <person name="Getino M."/>
            <person name="Pursley I."/>
            <person name="Horton D.L."/>
            <person name="Alikhan N.F."/>
            <person name="Baker D."/>
            <person name="Gharbi K."/>
            <person name="Hall N."/>
            <person name="Watson M."/>
            <person name="Adriaenssens E.M."/>
            <person name="Foster-Nyarko E."/>
            <person name="Jarju S."/>
            <person name="Secka A."/>
            <person name="Antonio M."/>
            <person name="Oren A."/>
            <person name="Chaudhuri R.R."/>
            <person name="La Ragione R."/>
            <person name="Hildebrand F."/>
            <person name="Pallen M.J."/>
        </authorList>
    </citation>
    <scope>NUCLEOTIDE SEQUENCE</scope>
    <source>
        <strain evidence="1">CHK152-2994</strain>
    </source>
</reference>
<evidence type="ECO:0000313" key="1">
    <source>
        <dbReference type="EMBL" id="HIS83558.1"/>
    </source>
</evidence>